<comment type="caution">
    <text evidence="1">The sequence shown here is derived from an EMBL/GenBank/DDBJ whole genome shotgun (WGS) entry which is preliminary data.</text>
</comment>
<proteinExistence type="predicted"/>
<evidence type="ECO:0000313" key="1">
    <source>
        <dbReference type="EMBL" id="PIR43393.1"/>
    </source>
</evidence>
<sequence length="69" mass="7890">MAQCKHFWCTNQVTTRGGQQMDFCEEHLCEWDSINKGLLPPNTPKCTVEGCENFSIGEVEPYGWTHTPK</sequence>
<dbReference type="EMBL" id="PCXU01000025">
    <property type="protein sequence ID" value="PIR43393.1"/>
    <property type="molecule type" value="Genomic_DNA"/>
</dbReference>
<accession>A0A2H0RA49</accession>
<name>A0A2H0RA49_UNCKA</name>
<protein>
    <submittedName>
        <fullName evidence="1">Uncharacterized protein</fullName>
    </submittedName>
</protein>
<dbReference type="Proteomes" id="UP000230214">
    <property type="component" value="Unassembled WGS sequence"/>
</dbReference>
<dbReference type="AlphaFoldDB" id="A0A2H0RA49"/>
<evidence type="ECO:0000313" key="2">
    <source>
        <dbReference type="Proteomes" id="UP000230214"/>
    </source>
</evidence>
<reference evidence="1 2" key="1">
    <citation type="submission" date="2017-09" db="EMBL/GenBank/DDBJ databases">
        <title>Depth-based differentiation of microbial function through sediment-hosted aquifers and enrichment of novel symbionts in the deep terrestrial subsurface.</title>
        <authorList>
            <person name="Probst A.J."/>
            <person name="Ladd B."/>
            <person name="Jarett J.K."/>
            <person name="Geller-Mcgrath D.E."/>
            <person name="Sieber C.M."/>
            <person name="Emerson J.B."/>
            <person name="Anantharaman K."/>
            <person name="Thomas B.C."/>
            <person name="Malmstrom R."/>
            <person name="Stieglmeier M."/>
            <person name="Klingl A."/>
            <person name="Woyke T."/>
            <person name="Ryan C.M."/>
            <person name="Banfield J.F."/>
        </authorList>
    </citation>
    <scope>NUCLEOTIDE SEQUENCE [LARGE SCALE GENOMIC DNA]</scope>
    <source>
        <strain evidence="1">CG10_big_fil_rev_8_21_14_0_10_32_10</strain>
    </source>
</reference>
<organism evidence="1 2">
    <name type="scientific">candidate division WWE3 bacterium CG10_big_fil_rev_8_21_14_0_10_32_10</name>
    <dbReference type="NCBI Taxonomy" id="1975090"/>
    <lineage>
        <taxon>Bacteria</taxon>
        <taxon>Katanobacteria</taxon>
    </lineage>
</organism>
<gene>
    <name evidence="1" type="ORF">COV24_03030</name>
</gene>